<dbReference type="GO" id="GO:0005730">
    <property type="term" value="C:nucleolus"/>
    <property type="evidence" value="ECO:0007669"/>
    <property type="project" value="UniProtKB-SubCell"/>
</dbReference>
<feature type="domain" description="HTH La-type RNA-binding" evidence="9">
    <location>
        <begin position="4"/>
        <end position="109"/>
    </location>
</feature>
<organism evidence="11 12">
    <name type="scientific">Manihot esculenta</name>
    <name type="common">Cassava</name>
    <name type="synonym">Jatropha manihot</name>
    <dbReference type="NCBI Taxonomy" id="3983"/>
    <lineage>
        <taxon>Eukaryota</taxon>
        <taxon>Viridiplantae</taxon>
        <taxon>Streptophyta</taxon>
        <taxon>Embryophyta</taxon>
        <taxon>Tracheophyta</taxon>
        <taxon>Spermatophyta</taxon>
        <taxon>Magnoliopsida</taxon>
        <taxon>eudicotyledons</taxon>
        <taxon>Gunneridae</taxon>
        <taxon>Pentapetalae</taxon>
        <taxon>rosids</taxon>
        <taxon>fabids</taxon>
        <taxon>Malpighiales</taxon>
        <taxon>Euphorbiaceae</taxon>
        <taxon>Crotonoideae</taxon>
        <taxon>Manihoteae</taxon>
        <taxon>Manihot</taxon>
    </lineage>
</organism>
<dbReference type="InterPro" id="IPR012677">
    <property type="entry name" value="Nucleotide-bd_a/b_plait_sf"/>
</dbReference>
<dbReference type="SMART" id="SM00715">
    <property type="entry name" value="LA"/>
    <property type="match status" value="1"/>
</dbReference>
<proteinExistence type="predicted"/>
<evidence type="ECO:0000256" key="2">
    <source>
        <dbReference type="ARBA" id="ARBA00004642"/>
    </source>
</evidence>
<dbReference type="STRING" id="3983.A0A2C9W524"/>
<dbReference type="OrthoDB" id="439993at2759"/>
<dbReference type="Gramene" id="Manes.03G063200.3.v8.1">
    <property type="protein sequence ID" value="Manes.03G063200.3.v8.1.CDS"/>
    <property type="gene ID" value="Manes.03G063200.v8.1"/>
</dbReference>
<dbReference type="InterPro" id="IPR006630">
    <property type="entry name" value="La_HTH"/>
</dbReference>
<dbReference type="PANTHER" id="PTHR22792">
    <property type="entry name" value="LUPUS LA PROTEIN-RELATED"/>
    <property type="match status" value="1"/>
</dbReference>
<dbReference type="GO" id="GO:0006396">
    <property type="term" value="P:RNA processing"/>
    <property type="evidence" value="ECO:0007669"/>
    <property type="project" value="InterPro"/>
</dbReference>
<dbReference type="OMA" id="QFERSIY"/>
<dbReference type="InterPro" id="IPR035979">
    <property type="entry name" value="RBD_domain_sf"/>
</dbReference>
<protein>
    <recommendedName>
        <fullName evidence="13">La protein 1</fullName>
    </recommendedName>
</protein>
<dbReference type="PRINTS" id="PR00302">
    <property type="entry name" value="LUPUSLA"/>
</dbReference>
<dbReference type="InterPro" id="IPR002344">
    <property type="entry name" value="Lupus_La"/>
</dbReference>
<dbReference type="Pfam" id="PF00076">
    <property type="entry name" value="RRM_1"/>
    <property type="match status" value="1"/>
</dbReference>
<dbReference type="GO" id="GO:1990904">
    <property type="term" value="C:ribonucleoprotein complex"/>
    <property type="evidence" value="ECO:0007669"/>
    <property type="project" value="UniProtKB-UniRule"/>
</dbReference>
<accession>A0A2C9W524</accession>
<dbReference type="Gene3D" id="3.30.70.330">
    <property type="match status" value="2"/>
</dbReference>
<evidence type="ECO:0000256" key="1">
    <source>
        <dbReference type="ARBA" id="ARBA00004604"/>
    </source>
</evidence>
<dbReference type="InterPro" id="IPR000504">
    <property type="entry name" value="RRM_dom"/>
</dbReference>
<dbReference type="SMART" id="SM00360">
    <property type="entry name" value="RRM"/>
    <property type="match status" value="1"/>
</dbReference>
<feature type="compositionally biased region" description="Low complexity" evidence="7">
    <location>
        <begin position="213"/>
        <end position="222"/>
    </location>
</feature>
<dbReference type="Gramene" id="Manes.03G063200.1.v8.1">
    <property type="protein sequence ID" value="Manes.03G063200.1.v8.1.CDS"/>
    <property type="gene ID" value="Manes.03G063200.v8.1"/>
</dbReference>
<dbReference type="PROSITE" id="PS50102">
    <property type="entry name" value="RRM"/>
    <property type="match status" value="1"/>
</dbReference>
<gene>
    <name evidence="11" type="ORF">MANES_03G063200v8</name>
</gene>
<keyword evidence="4" id="KW-0539">Nucleus</keyword>
<evidence type="ECO:0000256" key="3">
    <source>
        <dbReference type="ARBA" id="ARBA00022884"/>
    </source>
</evidence>
<dbReference type="SUPFAM" id="SSF54928">
    <property type="entry name" value="RNA-binding domain, RBD"/>
    <property type="match status" value="2"/>
</dbReference>
<feature type="domain" description="RRM" evidence="8">
    <location>
        <begin position="116"/>
        <end position="201"/>
    </location>
</feature>
<dbReference type="CDD" id="cd08030">
    <property type="entry name" value="LA_like_plant"/>
    <property type="match status" value="1"/>
</dbReference>
<dbReference type="GO" id="GO:0005634">
    <property type="term" value="C:nucleus"/>
    <property type="evidence" value="ECO:0000318"/>
    <property type="project" value="GO_Central"/>
</dbReference>
<name>A0A2C9W524_MANES</name>
<feature type="region of interest" description="Disordered" evidence="7">
    <location>
        <begin position="246"/>
        <end position="341"/>
    </location>
</feature>
<evidence type="ECO:0008006" key="13">
    <source>
        <dbReference type="Google" id="ProtNLM"/>
    </source>
</evidence>
<comment type="subcellular location">
    <subcellularLocation>
        <location evidence="1">Nucleus</location>
        <location evidence="1">Nucleolus</location>
    </subcellularLocation>
    <subcellularLocation>
        <location evidence="2">Nucleus</location>
        <location evidence="2">Nucleoplasm</location>
    </subcellularLocation>
</comment>
<dbReference type="Pfam" id="PF05383">
    <property type="entry name" value="La"/>
    <property type="match status" value="1"/>
</dbReference>
<dbReference type="SUPFAM" id="SSF46785">
    <property type="entry name" value="Winged helix' DNA-binding domain"/>
    <property type="match status" value="1"/>
</dbReference>
<evidence type="ECO:0000259" key="8">
    <source>
        <dbReference type="PROSITE" id="PS50102"/>
    </source>
</evidence>
<feature type="compositionally biased region" description="Basic residues" evidence="7">
    <location>
        <begin position="439"/>
        <end position="453"/>
    </location>
</feature>
<dbReference type="InterPro" id="IPR045180">
    <property type="entry name" value="La_dom_prot"/>
</dbReference>
<feature type="region of interest" description="Disordered" evidence="7">
    <location>
        <begin position="434"/>
        <end position="473"/>
    </location>
</feature>
<keyword evidence="12" id="KW-1185">Reference proteome</keyword>
<dbReference type="PROSITE" id="PS51939">
    <property type="entry name" value="XRRM"/>
    <property type="match status" value="1"/>
</dbReference>
<dbReference type="InterPro" id="IPR014886">
    <property type="entry name" value="La_xRRM"/>
</dbReference>
<dbReference type="InterPro" id="IPR036390">
    <property type="entry name" value="WH_DNA-bd_sf"/>
</dbReference>
<feature type="compositionally biased region" description="Basic and acidic residues" evidence="7">
    <location>
        <begin position="286"/>
        <end position="341"/>
    </location>
</feature>
<evidence type="ECO:0000259" key="10">
    <source>
        <dbReference type="PROSITE" id="PS51939"/>
    </source>
</evidence>
<dbReference type="FunFam" id="1.10.10.10:FF:000795">
    <property type="entry name" value="La protein 2"/>
    <property type="match status" value="1"/>
</dbReference>
<evidence type="ECO:0000313" key="12">
    <source>
        <dbReference type="Proteomes" id="UP000091857"/>
    </source>
</evidence>
<dbReference type="GO" id="GO:0005654">
    <property type="term" value="C:nucleoplasm"/>
    <property type="evidence" value="ECO:0007669"/>
    <property type="project" value="UniProtKB-SubCell"/>
</dbReference>
<evidence type="ECO:0000313" key="11">
    <source>
        <dbReference type="EMBL" id="OAY54291.1"/>
    </source>
</evidence>
<dbReference type="CDD" id="cd12291">
    <property type="entry name" value="RRM1_La"/>
    <property type="match status" value="1"/>
</dbReference>
<dbReference type="AlphaFoldDB" id="A0A2C9W524"/>
<dbReference type="PANTHER" id="PTHR22792:SF140">
    <property type="entry name" value="ACHILLES, ISOFORM A"/>
    <property type="match status" value="1"/>
</dbReference>
<evidence type="ECO:0000259" key="9">
    <source>
        <dbReference type="PROSITE" id="PS50961"/>
    </source>
</evidence>
<dbReference type="Gramene" id="Manes.03G063200.2.v8.1">
    <property type="protein sequence ID" value="Manes.03G063200.2.v8.1.CDS"/>
    <property type="gene ID" value="Manes.03G063200.v8.1"/>
</dbReference>
<evidence type="ECO:0000256" key="6">
    <source>
        <dbReference type="PROSITE-ProRule" id="PRU00332"/>
    </source>
</evidence>
<evidence type="ECO:0000256" key="5">
    <source>
        <dbReference type="ARBA" id="ARBA00057261"/>
    </source>
</evidence>
<dbReference type="InterPro" id="IPR036388">
    <property type="entry name" value="WH-like_DNA-bd_sf"/>
</dbReference>
<dbReference type="Gene3D" id="1.10.10.10">
    <property type="entry name" value="Winged helix-like DNA-binding domain superfamily/Winged helix DNA-binding domain"/>
    <property type="match status" value="1"/>
</dbReference>
<evidence type="ECO:0000256" key="4">
    <source>
        <dbReference type="ARBA" id="ARBA00023242"/>
    </source>
</evidence>
<dbReference type="Proteomes" id="UP000091857">
    <property type="component" value="Chromosome 3"/>
</dbReference>
<sequence>MATPSLDEGTAKEVLRQVEFYFSDSNLPRDNFLRNTINSSEDGMVSLALICSFKKMKGYLKLKDVKPEEVPEDTVKAVAETLKKSSSVKVSEDGKKVGRIAALLKPEEAIEQLDIRTIAASPLPYDVKREDVESFFGKYAKVSSVRMPRHVADKRIFSGTALIEFSTEEDTENILKQSLVFEGAQLEFRPKKDFDAERAEEEEELKNSRHFTSSNNNKNNSNAEASYPKDLIVAFTLKALSAGDSVEHKGSQEPVSVDSKVCKADGGENSSKNDAQENEQESDSISADKENNEMNIEEGKEEKADEQTGSESKEIKMVEGEKSGEGPTGKDKEKGEKPKADAYRDDMNVVMREDLKAVLGKFGTVKFVDFKIGEDSGYVRFEQPEAAQKARAAAVLAKEGGLIVKNFVAILEPVTGEAEREYWNLLRGNQEKHWENKGNRGRRGKHHRGGGKHGSRDNYSTGRPTKVQKVGAS</sequence>
<dbReference type="EMBL" id="CM004389">
    <property type="protein sequence ID" value="OAY54291.1"/>
    <property type="molecule type" value="Genomic_DNA"/>
</dbReference>
<comment type="caution">
    <text evidence="11">The sequence shown here is derived from an EMBL/GenBank/DDBJ whole genome shotgun (WGS) entry which is preliminary data.</text>
</comment>
<dbReference type="GO" id="GO:0003729">
    <property type="term" value="F:mRNA binding"/>
    <property type="evidence" value="ECO:0000318"/>
    <property type="project" value="GO_Central"/>
</dbReference>
<reference evidence="12" key="1">
    <citation type="journal article" date="2016" name="Nat. Biotechnol.">
        <title>Sequencing wild and cultivated cassava and related species reveals extensive interspecific hybridization and genetic diversity.</title>
        <authorList>
            <person name="Bredeson J.V."/>
            <person name="Lyons J.B."/>
            <person name="Prochnik S.E."/>
            <person name="Wu G.A."/>
            <person name="Ha C.M."/>
            <person name="Edsinger-Gonzales E."/>
            <person name="Grimwood J."/>
            <person name="Schmutz J."/>
            <person name="Rabbi I.Y."/>
            <person name="Egesi C."/>
            <person name="Nauluvula P."/>
            <person name="Lebot V."/>
            <person name="Ndunguru J."/>
            <person name="Mkamilo G."/>
            <person name="Bart R.S."/>
            <person name="Setter T.L."/>
            <person name="Gleadow R.M."/>
            <person name="Kulakow P."/>
            <person name="Ferguson M.E."/>
            <person name="Rounsley S."/>
            <person name="Rokhsar D.S."/>
        </authorList>
    </citation>
    <scope>NUCLEOTIDE SEQUENCE [LARGE SCALE GENOMIC DNA]</scope>
    <source>
        <strain evidence="12">cv. AM560-2</strain>
    </source>
</reference>
<dbReference type="Pfam" id="PF08777">
    <property type="entry name" value="RRM_3"/>
    <property type="match status" value="1"/>
</dbReference>
<feature type="domain" description="XRRM" evidence="10">
    <location>
        <begin position="331"/>
        <end position="459"/>
    </location>
</feature>
<comment type="function">
    <text evidence="5">Binds to the 3' poly(U) terminus of nascent RNA polymerase III transcripts, protecting them from exonuclease digestion and facilitating their folding and maturation.</text>
</comment>
<evidence type="ECO:0000256" key="7">
    <source>
        <dbReference type="SAM" id="MobiDB-lite"/>
    </source>
</evidence>
<keyword evidence="3 6" id="KW-0694">RNA-binding</keyword>
<dbReference type="PROSITE" id="PS50961">
    <property type="entry name" value="HTH_LA"/>
    <property type="match status" value="1"/>
</dbReference>
<feature type="region of interest" description="Disordered" evidence="7">
    <location>
        <begin position="197"/>
        <end position="224"/>
    </location>
</feature>